<reference evidence="2" key="1">
    <citation type="submission" date="2018-02" db="EMBL/GenBank/DDBJ databases">
        <title>Rhizophora mucronata_Transcriptome.</title>
        <authorList>
            <person name="Meera S.P."/>
            <person name="Sreeshan A."/>
            <person name="Augustine A."/>
        </authorList>
    </citation>
    <scope>NUCLEOTIDE SEQUENCE</scope>
    <source>
        <tissue evidence="2">Leaf</tissue>
    </source>
</reference>
<proteinExistence type="predicted"/>
<name>A0A2P2NU30_RHIMU</name>
<evidence type="ECO:0000313" key="2">
    <source>
        <dbReference type="EMBL" id="MBX45950.1"/>
    </source>
</evidence>
<sequence length="45" mass="5104">MVRYESCLNLPMFQFFYPSSAVLGVLLVMWTHLQPVAPLFSVASI</sequence>
<feature type="transmembrane region" description="Helical" evidence="1">
    <location>
        <begin position="12"/>
        <end position="33"/>
    </location>
</feature>
<organism evidence="2">
    <name type="scientific">Rhizophora mucronata</name>
    <name type="common">Asiatic mangrove</name>
    <dbReference type="NCBI Taxonomy" id="61149"/>
    <lineage>
        <taxon>Eukaryota</taxon>
        <taxon>Viridiplantae</taxon>
        <taxon>Streptophyta</taxon>
        <taxon>Embryophyta</taxon>
        <taxon>Tracheophyta</taxon>
        <taxon>Spermatophyta</taxon>
        <taxon>Magnoliopsida</taxon>
        <taxon>eudicotyledons</taxon>
        <taxon>Gunneridae</taxon>
        <taxon>Pentapetalae</taxon>
        <taxon>rosids</taxon>
        <taxon>fabids</taxon>
        <taxon>Malpighiales</taxon>
        <taxon>Rhizophoraceae</taxon>
        <taxon>Rhizophora</taxon>
    </lineage>
</organism>
<keyword evidence="1" id="KW-1133">Transmembrane helix</keyword>
<accession>A0A2P2NU30</accession>
<dbReference type="EMBL" id="GGEC01065466">
    <property type="protein sequence ID" value="MBX45950.1"/>
    <property type="molecule type" value="Transcribed_RNA"/>
</dbReference>
<evidence type="ECO:0000256" key="1">
    <source>
        <dbReference type="SAM" id="Phobius"/>
    </source>
</evidence>
<keyword evidence="1" id="KW-0472">Membrane</keyword>
<dbReference type="AlphaFoldDB" id="A0A2P2NU30"/>
<protein>
    <submittedName>
        <fullName evidence="2">Uncharacterized protein</fullName>
    </submittedName>
</protein>
<keyword evidence="1" id="KW-0812">Transmembrane</keyword>